<feature type="binding site" evidence="18">
    <location>
        <position position="167"/>
    </location>
    <ligand>
        <name>K(+)</name>
        <dbReference type="ChEBI" id="CHEBI:29103"/>
    </ligand>
</feature>
<comment type="subunit">
    <text evidence="17">Homotetramer.</text>
</comment>
<dbReference type="PROSITE" id="PS01049">
    <property type="entry name" value="YJEF_C_1"/>
    <property type="match status" value="1"/>
</dbReference>
<comment type="catalytic activity">
    <reaction evidence="1 18 19">
        <text>(6R)-NADHX = (6S)-NADHX</text>
        <dbReference type="Rhea" id="RHEA:32215"/>
        <dbReference type="ChEBI" id="CHEBI:64074"/>
        <dbReference type="ChEBI" id="CHEBI:64075"/>
        <dbReference type="EC" id="5.1.99.6"/>
    </reaction>
</comment>
<feature type="binding site" evidence="18">
    <location>
        <begin position="135"/>
        <end position="141"/>
    </location>
    <ligand>
        <name>(6S)-NADPHX</name>
        <dbReference type="ChEBI" id="CHEBI:64076"/>
    </ligand>
</feature>
<reference evidence="22" key="1">
    <citation type="submission" date="2022-10" db="EMBL/GenBank/DDBJ databases">
        <title>Catenovulum adriacola sp. nov. isolated in the Harbour of Susak.</title>
        <authorList>
            <person name="Schoch T."/>
            <person name="Reich S.J."/>
            <person name="Stoeferle S."/>
            <person name="Flaiz M."/>
            <person name="Kazda M."/>
            <person name="Riedel C.U."/>
            <person name="Duerre P."/>
        </authorList>
    </citation>
    <scope>NUCLEOTIDE SEQUENCE</scope>
    <source>
        <strain evidence="22">TS8</strain>
    </source>
</reference>
<evidence type="ECO:0000256" key="12">
    <source>
        <dbReference type="ARBA" id="ARBA00023239"/>
    </source>
</evidence>
<keyword evidence="9 18" id="KW-0630">Potassium</keyword>
<evidence type="ECO:0000256" key="15">
    <source>
        <dbReference type="ARBA" id="ARBA00048238"/>
    </source>
</evidence>
<evidence type="ECO:0000256" key="17">
    <source>
        <dbReference type="HAMAP-Rule" id="MF_01965"/>
    </source>
</evidence>
<comment type="cofactor">
    <cofactor evidence="18 19">
        <name>K(+)</name>
        <dbReference type="ChEBI" id="CHEBI:29103"/>
    </cofactor>
    <text evidence="18 19">Binds 1 potassium ion per subunit.</text>
</comment>
<dbReference type="InterPro" id="IPR029056">
    <property type="entry name" value="Ribokinase-like"/>
</dbReference>
<dbReference type="EC" id="5.1.99.6" evidence="19"/>
<keyword evidence="10 17" id="KW-0520">NAD</keyword>
<comment type="catalytic activity">
    <reaction evidence="16 17 19">
        <text>(6S)-NADPHX + ADP = AMP + phosphate + NADPH + H(+)</text>
        <dbReference type="Rhea" id="RHEA:32235"/>
        <dbReference type="ChEBI" id="CHEBI:15378"/>
        <dbReference type="ChEBI" id="CHEBI:43474"/>
        <dbReference type="ChEBI" id="CHEBI:57783"/>
        <dbReference type="ChEBI" id="CHEBI:64076"/>
        <dbReference type="ChEBI" id="CHEBI:456215"/>
        <dbReference type="ChEBI" id="CHEBI:456216"/>
        <dbReference type="EC" id="4.2.1.136"/>
    </reaction>
</comment>
<evidence type="ECO:0000256" key="10">
    <source>
        <dbReference type="ARBA" id="ARBA00023027"/>
    </source>
</evidence>
<keyword evidence="11 18" id="KW-0413">Isomerase</keyword>
<protein>
    <recommendedName>
        <fullName evidence="19">Bifunctional NAD(P)H-hydrate repair enzyme</fullName>
    </recommendedName>
    <alternativeName>
        <fullName evidence="19">Nicotinamide nucleotide repair protein</fullName>
    </alternativeName>
    <domain>
        <recommendedName>
            <fullName evidence="19">ADP-dependent (S)-NAD(P)H-hydrate dehydratase</fullName>
            <ecNumber evidence="19">4.2.1.136</ecNumber>
        </recommendedName>
        <alternativeName>
            <fullName evidence="19">ADP-dependent NAD(P)HX dehydratase</fullName>
        </alternativeName>
    </domain>
    <domain>
        <recommendedName>
            <fullName evidence="19">NAD(P)H-hydrate epimerase</fullName>
            <ecNumber evidence="19">5.1.99.6</ecNumber>
        </recommendedName>
    </domain>
</protein>
<accession>A0ABY7AKS2</accession>
<evidence type="ECO:0000256" key="16">
    <source>
        <dbReference type="ARBA" id="ARBA00049209"/>
    </source>
</evidence>
<evidence type="ECO:0000256" key="4">
    <source>
        <dbReference type="ARBA" id="ARBA00009524"/>
    </source>
</evidence>
<dbReference type="CDD" id="cd01171">
    <property type="entry name" value="YXKO-related"/>
    <property type="match status" value="1"/>
</dbReference>
<dbReference type="RefSeq" id="WP_268074227.1">
    <property type="nucleotide sequence ID" value="NZ_CP109965.1"/>
</dbReference>
<comment type="similarity">
    <text evidence="3 19">In the N-terminal section; belongs to the NnrE/AIBP family.</text>
</comment>
<keyword evidence="8 17" id="KW-0521">NADP</keyword>
<evidence type="ECO:0000256" key="14">
    <source>
        <dbReference type="ARBA" id="ARBA00025153"/>
    </source>
</evidence>
<evidence type="ECO:0000256" key="7">
    <source>
        <dbReference type="ARBA" id="ARBA00022840"/>
    </source>
</evidence>
<keyword evidence="6 17" id="KW-0547">Nucleotide-binding</keyword>
<comment type="similarity">
    <text evidence="4 19">In the C-terminal section; belongs to the NnrD/CARKD family.</text>
</comment>
<dbReference type="Pfam" id="PF01256">
    <property type="entry name" value="Carb_kinase"/>
    <property type="match status" value="1"/>
</dbReference>
<dbReference type="HAMAP" id="MF_01966">
    <property type="entry name" value="NADHX_epimerase"/>
    <property type="match status" value="1"/>
</dbReference>
<dbReference type="PANTHER" id="PTHR12592:SF0">
    <property type="entry name" value="ATP-DEPENDENT (S)-NAD(P)H-HYDRATE DEHYDRATASE"/>
    <property type="match status" value="1"/>
</dbReference>
<dbReference type="SUPFAM" id="SSF53613">
    <property type="entry name" value="Ribokinase-like"/>
    <property type="match status" value="1"/>
</dbReference>
<evidence type="ECO:0000256" key="2">
    <source>
        <dbReference type="ARBA" id="ARBA00000909"/>
    </source>
</evidence>
<dbReference type="Gene3D" id="3.40.50.10260">
    <property type="entry name" value="YjeF N-terminal domain"/>
    <property type="match status" value="1"/>
</dbReference>
<feature type="binding site" evidence="17">
    <location>
        <position position="328"/>
    </location>
    <ligand>
        <name>(6S)-NADPHX</name>
        <dbReference type="ChEBI" id="CHEBI:64076"/>
    </ligand>
</feature>
<evidence type="ECO:0000256" key="8">
    <source>
        <dbReference type="ARBA" id="ARBA00022857"/>
    </source>
</evidence>
<keyword evidence="13" id="KW-0511">Multifunctional enzyme</keyword>
<keyword evidence="5 18" id="KW-0479">Metal-binding</keyword>
<keyword evidence="12 17" id="KW-0456">Lyase</keyword>
<name>A0ABY7AKS2_9ALTE</name>
<evidence type="ECO:0000256" key="13">
    <source>
        <dbReference type="ARBA" id="ARBA00023268"/>
    </source>
</evidence>
<feature type="binding site" evidence="18">
    <location>
        <position position="131"/>
    </location>
    <ligand>
        <name>K(+)</name>
        <dbReference type="ChEBI" id="CHEBI:29103"/>
    </ligand>
</feature>
<evidence type="ECO:0000259" key="20">
    <source>
        <dbReference type="PROSITE" id="PS51383"/>
    </source>
</evidence>
<comment type="catalytic activity">
    <reaction evidence="2 18 19">
        <text>(6R)-NADPHX = (6S)-NADPHX</text>
        <dbReference type="Rhea" id="RHEA:32227"/>
        <dbReference type="ChEBI" id="CHEBI:64076"/>
        <dbReference type="ChEBI" id="CHEBI:64077"/>
        <dbReference type="EC" id="5.1.99.6"/>
    </reaction>
</comment>
<evidence type="ECO:0000313" key="22">
    <source>
        <dbReference type="EMBL" id="WAJ69930.1"/>
    </source>
</evidence>
<dbReference type="Gene3D" id="3.40.1190.20">
    <property type="match status" value="1"/>
</dbReference>
<evidence type="ECO:0000256" key="11">
    <source>
        <dbReference type="ARBA" id="ARBA00023235"/>
    </source>
</evidence>
<dbReference type="Proteomes" id="UP001163726">
    <property type="component" value="Chromosome"/>
</dbReference>
<feature type="binding site" evidence="17">
    <location>
        <position position="439"/>
    </location>
    <ligand>
        <name>AMP</name>
        <dbReference type="ChEBI" id="CHEBI:456215"/>
    </ligand>
</feature>
<evidence type="ECO:0000256" key="18">
    <source>
        <dbReference type="HAMAP-Rule" id="MF_01966"/>
    </source>
</evidence>
<dbReference type="PIRSF" id="PIRSF017184">
    <property type="entry name" value="Nnr"/>
    <property type="match status" value="1"/>
</dbReference>
<keyword evidence="7 17" id="KW-0067">ATP-binding</keyword>
<dbReference type="InterPro" id="IPR000631">
    <property type="entry name" value="CARKD"/>
</dbReference>
<dbReference type="InterPro" id="IPR036652">
    <property type="entry name" value="YjeF_N_dom_sf"/>
</dbReference>
<gene>
    <name evidence="18" type="primary">nnrE</name>
    <name evidence="17" type="synonym">nnrD</name>
    <name evidence="22" type="ORF">OLW01_12370</name>
</gene>
<comment type="caution">
    <text evidence="18">Lacks conserved residue(s) required for the propagation of feature annotation.</text>
</comment>
<comment type="function">
    <text evidence="14 19">Bifunctional enzyme that catalyzes the epimerization of the S- and R-forms of NAD(P)HX and the dehydration of the S-form of NAD(P)HX at the expense of ADP, which is converted to AMP. This allows the repair of both epimers of NAD(P)HX, a damaged form of NAD(P)H that is a result of enzymatic or heat-dependent hydration.</text>
</comment>
<feature type="binding site" evidence="17">
    <location>
        <begin position="411"/>
        <end position="415"/>
    </location>
    <ligand>
        <name>AMP</name>
        <dbReference type="ChEBI" id="CHEBI:456215"/>
    </ligand>
</feature>
<evidence type="ECO:0000256" key="3">
    <source>
        <dbReference type="ARBA" id="ARBA00006001"/>
    </source>
</evidence>
<dbReference type="InterPro" id="IPR004443">
    <property type="entry name" value="YjeF_N_dom"/>
</dbReference>
<proteinExistence type="inferred from homology"/>
<evidence type="ECO:0000313" key="23">
    <source>
        <dbReference type="Proteomes" id="UP001163726"/>
    </source>
</evidence>
<comment type="function">
    <text evidence="17">Catalyzes the dehydration of the S-form of NAD(P)HX at the expense of ADP, which is converted to AMP. Together with NAD(P)HX epimerase, which catalyzes the epimerization of the S- and R-forms, the enzyme allows the repair of both epimers of NAD(P)HX, a damaged form of NAD(P)H that is a result of enzymatic or heat-dependent hydration.</text>
</comment>
<evidence type="ECO:0000256" key="19">
    <source>
        <dbReference type="PIRNR" id="PIRNR017184"/>
    </source>
</evidence>
<evidence type="ECO:0000259" key="21">
    <source>
        <dbReference type="PROSITE" id="PS51385"/>
    </source>
</evidence>
<dbReference type="InterPro" id="IPR017953">
    <property type="entry name" value="Carbohydrate_kinase_pred_CS"/>
</dbReference>
<feature type="binding site" evidence="18">
    <location>
        <position position="68"/>
    </location>
    <ligand>
        <name>K(+)</name>
        <dbReference type="ChEBI" id="CHEBI:29103"/>
    </ligand>
</feature>
<sequence>MKLSESRQLPTPVFMPEQLRQNEAQAAKSAGINLFELMQKAGQAVFELIQSCFISPQSICVVVGKGNNAGDGFVVAALAAKAGWQVTIANMPDCVNWQGDAEQARQLIQSQSINQINADDANFAEYDLVVDAILGTGLKQTLTPSWQQVVEAINLQAKLTVSIDVPSGLNAKTGCIMGSAIKAQHTVTFIGLKCGLLTADAADCTGRIHFAGLGVEDYFNQQNHAYFQLSQFNELRAHFKKRKRNSHKGHFGHVLCIGGDKGMSGAIRMSAEAALRTGSGMVSVITHPDNVLAVSMTRPELMVVGINGINQILKDKIAAADVIVIGPGLGKTGWANGLMQYVLEQDIPKVIDADGLNWLAKNPTKQKNWVLTPHPLEAGRLIEQSQYHIQHDRFSAITELQATYSGTVVLKGCGSLIASRDKIKICQHGNPGMATAGSGDMLTGIIASFIGQGILPELAAEIGVNVHAQAGDLAAKEGERGMIATDMLSYIRQVVNQAVI</sequence>
<feature type="binding site" evidence="17">
    <location>
        <position position="440"/>
    </location>
    <ligand>
        <name>(6S)-NADPHX</name>
        <dbReference type="ChEBI" id="CHEBI:64076"/>
    </ligand>
</feature>
<dbReference type="NCBIfam" id="TIGR00196">
    <property type="entry name" value="yjeF_cterm"/>
    <property type="match status" value="1"/>
</dbReference>
<keyword evidence="23" id="KW-1185">Reference proteome</keyword>
<organism evidence="22 23">
    <name type="scientific">Catenovulum adriaticum</name>
    <dbReference type="NCBI Taxonomy" id="2984846"/>
    <lineage>
        <taxon>Bacteria</taxon>
        <taxon>Pseudomonadati</taxon>
        <taxon>Pseudomonadota</taxon>
        <taxon>Gammaproteobacteria</taxon>
        <taxon>Alteromonadales</taxon>
        <taxon>Alteromonadaceae</taxon>
        <taxon>Catenovulum</taxon>
    </lineage>
</organism>
<dbReference type="PROSITE" id="PS51383">
    <property type="entry name" value="YJEF_C_3"/>
    <property type="match status" value="1"/>
</dbReference>
<dbReference type="HAMAP" id="MF_01965">
    <property type="entry name" value="NADHX_dehydratase"/>
    <property type="match status" value="1"/>
</dbReference>
<dbReference type="SUPFAM" id="SSF64153">
    <property type="entry name" value="YjeF N-terminal domain-like"/>
    <property type="match status" value="1"/>
</dbReference>
<evidence type="ECO:0000256" key="9">
    <source>
        <dbReference type="ARBA" id="ARBA00022958"/>
    </source>
</evidence>
<feature type="domain" description="YjeF C-terminal" evidence="20">
    <location>
        <begin position="231"/>
        <end position="498"/>
    </location>
</feature>
<evidence type="ECO:0000256" key="6">
    <source>
        <dbReference type="ARBA" id="ARBA00022741"/>
    </source>
</evidence>
<comment type="similarity">
    <text evidence="18">Belongs to the NnrE/AIBP family.</text>
</comment>
<dbReference type="PANTHER" id="PTHR12592">
    <property type="entry name" value="ATP-DEPENDENT (S)-NAD(P)H-HYDRATE DEHYDRATASE FAMILY MEMBER"/>
    <property type="match status" value="1"/>
</dbReference>
<feature type="binding site" evidence="18">
    <location>
        <position position="164"/>
    </location>
    <ligand>
        <name>(6S)-NADPHX</name>
        <dbReference type="ChEBI" id="CHEBI:64076"/>
    </ligand>
</feature>
<dbReference type="InterPro" id="IPR030677">
    <property type="entry name" value="Nnr"/>
</dbReference>
<evidence type="ECO:0000256" key="5">
    <source>
        <dbReference type="ARBA" id="ARBA00022723"/>
    </source>
</evidence>
<comment type="cofactor">
    <cofactor evidence="17">
        <name>Mg(2+)</name>
        <dbReference type="ChEBI" id="CHEBI:18420"/>
    </cofactor>
</comment>
<comment type="catalytic activity">
    <reaction evidence="15 17 19">
        <text>(6S)-NADHX + ADP = AMP + phosphate + NADH + H(+)</text>
        <dbReference type="Rhea" id="RHEA:32223"/>
        <dbReference type="ChEBI" id="CHEBI:15378"/>
        <dbReference type="ChEBI" id="CHEBI:43474"/>
        <dbReference type="ChEBI" id="CHEBI:57945"/>
        <dbReference type="ChEBI" id="CHEBI:64074"/>
        <dbReference type="ChEBI" id="CHEBI:456215"/>
        <dbReference type="ChEBI" id="CHEBI:456216"/>
        <dbReference type="EC" id="4.2.1.136"/>
    </reaction>
</comment>
<dbReference type="PROSITE" id="PS51385">
    <property type="entry name" value="YJEF_N"/>
    <property type="match status" value="1"/>
</dbReference>
<dbReference type="Pfam" id="PF03853">
    <property type="entry name" value="YjeF_N"/>
    <property type="match status" value="1"/>
</dbReference>
<evidence type="ECO:0000256" key="1">
    <source>
        <dbReference type="ARBA" id="ARBA00000013"/>
    </source>
</evidence>
<feature type="domain" description="YjeF N-terminal" evidence="21">
    <location>
        <begin position="19"/>
        <end position="221"/>
    </location>
</feature>
<dbReference type="NCBIfam" id="TIGR00197">
    <property type="entry name" value="yjeF_nterm"/>
    <property type="match status" value="1"/>
</dbReference>
<dbReference type="EMBL" id="CP109965">
    <property type="protein sequence ID" value="WAJ69930.1"/>
    <property type="molecule type" value="Genomic_DNA"/>
</dbReference>
<dbReference type="EC" id="4.2.1.136" evidence="19"/>
<comment type="similarity">
    <text evidence="17">Belongs to the NnrD/CARKD family.</text>
</comment>
<feature type="binding site" evidence="17">
    <location>
        <position position="374"/>
    </location>
    <ligand>
        <name>(6S)-NADPHX</name>
        <dbReference type="ChEBI" id="CHEBI:64076"/>
    </ligand>
</feature>
<comment type="function">
    <text evidence="18">Catalyzes the epimerization of the S- and R-forms of NAD(P)HX, a damaged form of NAD(P)H that is a result of enzymatic or heat-dependent hydration. This is a prerequisite for the S-specific NAD(P)H-hydrate dehydratase to allow the repair of both epimers of NAD(P)HX.</text>
</comment>
<feature type="binding site" evidence="17">
    <location>
        <position position="266"/>
    </location>
    <ligand>
        <name>(6S)-NADPHX</name>
        <dbReference type="ChEBI" id="CHEBI:64076"/>
    </ligand>
</feature>